<dbReference type="RefSeq" id="WP_344659662.1">
    <property type="nucleotide sequence ID" value="NZ_BAAAQM010000031.1"/>
</dbReference>
<evidence type="ECO:0000313" key="3">
    <source>
        <dbReference type="Proteomes" id="UP001499854"/>
    </source>
</evidence>
<evidence type="ECO:0000259" key="1">
    <source>
        <dbReference type="PROSITE" id="PS50075"/>
    </source>
</evidence>
<protein>
    <recommendedName>
        <fullName evidence="1">Carrier domain-containing protein</fullName>
    </recommendedName>
</protein>
<accession>A0ABP5DNG7</accession>
<dbReference type="InterPro" id="IPR009081">
    <property type="entry name" value="PP-bd_ACP"/>
</dbReference>
<reference evidence="3" key="1">
    <citation type="journal article" date="2019" name="Int. J. Syst. Evol. Microbiol.">
        <title>The Global Catalogue of Microorganisms (GCM) 10K type strain sequencing project: providing services to taxonomists for standard genome sequencing and annotation.</title>
        <authorList>
            <consortium name="The Broad Institute Genomics Platform"/>
            <consortium name="The Broad Institute Genome Sequencing Center for Infectious Disease"/>
            <person name="Wu L."/>
            <person name="Ma J."/>
        </authorList>
    </citation>
    <scope>NUCLEOTIDE SEQUENCE [LARGE SCALE GENOMIC DNA]</scope>
    <source>
        <strain evidence="3">JCM 16013</strain>
    </source>
</reference>
<dbReference type="SUPFAM" id="SSF47336">
    <property type="entry name" value="ACP-like"/>
    <property type="match status" value="1"/>
</dbReference>
<gene>
    <name evidence="2" type="ORF">GCM10009838_51300</name>
</gene>
<dbReference type="Gene3D" id="1.10.1200.10">
    <property type="entry name" value="ACP-like"/>
    <property type="match status" value="1"/>
</dbReference>
<evidence type="ECO:0000313" key="2">
    <source>
        <dbReference type="EMBL" id="GAA1983330.1"/>
    </source>
</evidence>
<dbReference type="Pfam" id="PF00550">
    <property type="entry name" value="PP-binding"/>
    <property type="match status" value="1"/>
</dbReference>
<dbReference type="InterPro" id="IPR036736">
    <property type="entry name" value="ACP-like_sf"/>
</dbReference>
<feature type="domain" description="Carrier" evidence="1">
    <location>
        <begin position="10"/>
        <end position="84"/>
    </location>
</feature>
<proteinExistence type="predicted"/>
<sequence length="87" mass="9112">MPNVKDSGDAPDGGLVPLIAAVFGRRLQVPDFGADDDFFGRGGSSFLAALCVADLKKAGLRLAIQDVFLAKTPRAVAERIESPQKVG</sequence>
<comment type="caution">
    <text evidence="2">The sequence shown here is derived from an EMBL/GenBank/DDBJ whole genome shotgun (WGS) entry which is preliminary data.</text>
</comment>
<name>A0ABP5DNG7_9ACTN</name>
<keyword evidence="3" id="KW-1185">Reference proteome</keyword>
<dbReference type="PROSITE" id="PS50075">
    <property type="entry name" value="CARRIER"/>
    <property type="match status" value="1"/>
</dbReference>
<dbReference type="Proteomes" id="UP001499854">
    <property type="component" value="Unassembled WGS sequence"/>
</dbReference>
<organism evidence="2 3">
    <name type="scientific">Catenulispora subtropica</name>
    <dbReference type="NCBI Taxonomy" id="450798"/>
    <lineage>
        <taxon>Bacteria</taxon>
        <taxon>Bacillati</taxon>
        <taxon>Actinomycetota</taxon>
        <taxon>Actinomycetes</taxon>
        <taxon>Catenulisporales</taxon>
        <taxon>Catenulisporaceae</taxon>
        <taxon>Catenulispora</taxon>
    </lineage>
</organism>
<dbReference type="EMBL" id="BAAAQM010000031">
    <property type="protein sequence ID" value="GAA1983330.1"/>
    <property type="molecule type" value="Genomic_DNA"/>
</dbReference>